<keyword evidence="3" id="KW-1185">Reference proteome</keyword>
<name>A0A4R5UXL4_9BACT</name>
<evidence type="ECO:0000313" key="2">
    <source>
        <dbReference type="EMBL" id="TDK44088.1"/>
    </source>
</evidence>
<organism evidence="2 3">
    <name type="scientific">Algoriphagus formosus</name>
    <dbReference type="NCBI Taxonomy" id="2007308"/>
    <lineage>
        <taxon>Bacteria</taxon>
        <taxon>Pseudomonadati</taxon>
        <taxon>Bacteroidota</taxon>
        <taxon>Cytophagia</taxon>
        <taxon>Cytophagales</taxon>
        <taxon>Cyclobacteriaceae</taxon>
        <taxon>Algoriphagus</taxon>
    </lineage>
</organism>
<gene>
    <name evidence="2" type="ORF">E1898_10425</name>
</gene>
<reference evidence="2 3" key="1">
    <citation type="submission" date="2019-03" db="EMBL/GenBank/DDBJ databases">
        <title>Algoriphagus aquimaris sp. nov., isolated form marine sediment in Pohang, Korea.</title>
        <authorList>
            <person name="Kim J."/>
            <person name="Yoon S.-H."/>
            <person name="Lee S.-S."/>
        </authorList>
    </citation>
    <scope>NUCLEOTIDE SEQUENCE [LARGE SCALE GENOMIC DNA]</scope>
    <source>
        <strain evidence="2 3">F21</strain>
    </source>
</reference>
<protein>
    <recommendedName>
        <fullName evidence="4">Lipocalin-like domain-containing protein</fullName>
    </recommendedName>
</protein>
<keyword evidence="1" id="KW-0732">Signal</keyword>
<accession>A0A4R5UXL4</accession>
<proteinExistence type="predicted"/>
<feature type="signal peptide" evidence="1">
    <location>
        <begin position="1"/>
        <end position="19"/>
    </location>
</feature>
<dbReference type="RefSeq" id="WP_133390817.1">
    <property type="nucleotide sequence ID" value="NZ_SMUW01000034.1"/>
</dbReference>
<dbReference type="AlphaFoldDB" id="A0A4R5UXL4"/>
<evidence type="ECO:0000256" key="1">
    <source>
        <dbReference type="SAM" id="SignalP"/>
    </source>
</evidence>
<evidence type="ECO:0008006" key="4">
    <source>
        <dbReference type="Google" id="ProtNLM"/>
    </source>
</evidence>
<dbReference type="EMBL" id="SMUW01000034">
    <property type="protein sequence ID" value="TDK44088.1"/>
    <property type="molecule type" value="Genomic_DNA"/>
</dbReference>
<comment type="caution">
    <text evidence="2">The sequence shown here is derived from an EMBL/GenBank/DDBJ whole genome shotgun (WGS) entry which is preliminary data.</text>
</comment>
<dbReference type="PROSITE" id="PS51257">
    <property type="entry name" value="PROKAR_LIPOPROTEIN"/>
    <property type="match status" value="1"/>
</dbReference>
<evidence type="ECO:0000313" key="3">
    <source>
        <dbReference type="Proteomes" id="UP000295438"/>
    </source>
</evidence>
<dbReference type="Proteomes" id="UP000295438">
    <property type="component" value="Unassembled WGS sequence"/>
</dbReference>
<feature type="chain" id="PRO_5020417246" description="Lipocalin-like domain-containing protein" evidence="1">
    <location>
        <begin position="20"/>
        <end position="147"/>
    </location>
</feature>
<sequence>MKKAHLLLFVLFISFSCQDDVDPVHPIFDWNWVFSGYQSSWSADPTFNPISDSLYIYQFQENGSFSKTIGSNKLTGTFQIEEDQSNQREFLSLDFDDASIELHQNSDGFPLIHSCTGVSETLVFEEEGTLFGSWSACDGPTLFFTRE</sequence>